<keyword evidence="2" id="KW-1185">Reference proteome</keyword>
<dbReference type="Proteomes" id="UP000621492">
    <property type="component" value="Unassembled WGS sequence"/>
</dbReference>
<name>A0A9W5TY40_9BACI</name>
<dbReference type="InterPro" id="IPR035093">
    <property type="entry name" value="RelE/ParE_toxin_dom_sf"/>
</dbReference>
<protein>
    <recommendedName>
        <fullName evidence="3">Addiction module toxin RelE</fullName>
    </recommendedName>
</protein>
<evidence type="ECO:0000313" key="2">
    <source>
        <dbReference type="Proteomes" id="UP000621492"/>
    </source>
</evidence>
<evidence type="ECO:0000313" key="1">
    <source>
        <dbReference type="EMBL" id="GGB46711.1"/>
    </source>
</evidence>
<dbReference type="SUPFAM" id="SSF143011">
    <property type="entry name" value="RelE-like"/>
    <property type="match status" value="1"/>
</dbReference>
<reference evidence="1" key="1">
    <citation type="journal article" date="2014" name="Int. J. Syst. Evol. Microbiol.">
        <title>Complete genome sequence of Corynebacterium casei LMG S-19264T (=DSM 44701T), isolated from a smear-ripened cheese.</title>
        <authorList>
            <consortium name="US DOE Joint Genome Institute (JGI-PGF)"/>
            <person name="Walter F."/>
            <person name="Albersmeier A."/>
            <person name="Kalinowski J."/>
            <person name="Ruckert C."/>
        </authorList>
    </citation>
    <scope>NUCLEOTIDE SEQUENCE</scope>
    <source>
        <strain evidence="1">CGMCC 1.15454</strain>
    </source>
</reference>
<sequence>MREIEKIKQYVLQSYNVDIRFSRSAAQDIKKIKKGNRSIVLLEIVRRAKNGPLIKPRGIGEPLRAPLNKFVKLKLRALNIRIIYRPTESDSGVIKMEIIAIGPRDKNKVYQLAAERLLNFAEEMEKNND</sequence>
<reference evidence="1" key="2">
    <citation type="submission" date="2020-09" db="EMBL/GenBank/DDBJ databases">
        <authorList>
            <person name="Sun Q."/>
            <person name="Zhou Y."/>
        </authorList>
    </citation>
    <scope>NUCLEOTIDE SEQUENCE</scope>
    <source>
        <strain evidence="1">CGMCC 1.15454</strain>
    </source>
</reference>
<dbReference type="EMBL" id="BMJD01000020">
    <property type="protein sequence ID" value="GGB46711.1"/>
    <property type="molecule type" value="Genomic_DNA"/>
</dbReference>
<evidence type="ECO:0008006" key="3">
    <source>
        <dbReference type="Google" id="ProtNLM"/>
    </source>
</evidence>
<dbReference type="RefSeq" id="WP_088049577.1">
    <property type="nucleotide sequence ID" value="NZ_BMJD01000020.1"/>
</dbReference>
<dbReference type="AlphaFoldDB" id="A0A9W5TY40"/>
<gene>
    <name evidence="1" type="ORF">GCM10011409_25280</name>
</gene>
<comment type="caution">
    <text evidence="1">The sequence shown here is derived from an EMBL/GenBank/DDBJ whole genome shotgun (WGS) entry which is preliminary data.</text>
</comment>
<accession>A0A9W5TY40</accession>
<dbReference type="Gene3D" id="3.30.2310.20">
    <property type="entry name" value="RelE-like"/>
    <property type="match status" value="1"/>
</dbReference>
<organism evidence="1 2">
    <name type="scientific">Lentibacillus populi</name>
    <dbReference type="NCBI Taxonomy" id="1827502"/>
    <lineage>
        <taxon>Bacteria</taxon>
        <taxon>Bacillati</taxon>
        <taxon>Bacillota</taxon>
        <taxon>Bacilli</taxon>
        <taxon>Bacillales</taxon>
        <taxon>Bacillaceae</taxon>
        <taxon>Lentibacillus</taxon>
    </lineage>
</organism>
<proteinExistence type="predicted"/>